<comment type="catalytic activity">
    <reaction evidence="10 11">
        <text>L-serine + acetyl-CoA = O-acetyl-L-serine + CoA</text>
        <dbReference type="Rhea" id="RHEA:24560"/>
        <dbReference type="ChEBI" id="CHEBI:33384"/>
        <dbReference type="ChEBI" id="CHEBI:57287"/>
        <dbReference type="ChEBI" id="CHEBI:57288"/>
        <dbReference type="ChEBI" id="CHEBI:58340"/>
        <dbReference type="EC" id="2.3.1.30"/>
    </reaction>
</comment>
<keyword evidence="13" id="KW-1185">Reference proteome</keyword>
<dbReference type="InterPro" id="IPR053376">
    <property type="entry name" value="Serine_acetyltransferase"/>
</dbReference>
<comment type="pathway">
    <text evidence="1">Amino-acid biosynthesis; L-cysteine biosynthesis; L-cysteine from L-serine: step 1/2.</text>
</comment>
<evidence type="ECO:0000256" key="11">
    <source>
        <dbReference type="PIRNR" id="PIRNR000441"/>
    </source>
</evidence>
<reference evidence="13" key="1">
    <citation type="journal article" date="2019" name="Int. J. Syst. Evol. Microbiol.">
        <title>The Global Catalogue of Microorganisms (GCM) 10K type strain sequencing project: providing services to taxonomists for standard genome sequencing and annotation.</title>
        <authorList>
            <consortium name="The Broad Institute Genomics Platform"/>
            <consortium name="The Broad Institute Genome Sequencing Center for Infectious Disease"/>
            <person name="Wu L."/>
            <person name="Ma J."/>
        </authorList>
    </citation>
    <scope>NUCLEOTIDE SEQUENCE [LARGE SCALE GENOMIC DNA]</scope>
    <source>
        <strain evidence="13">CGMCC 4.7237</strain>
    </source>
</reference>
<evidence type="ECO:0000256" key="6">
    <source>
        <dbReference type="ARBA" id="ARBA00022679"/>
    </source>
</evidence>
<dbReference type="PANTHER" id="PTHR42811">
    <property type="entry name" value="SERINE ACETYLTRANSFERASE"/>
    <property type="match status" value="1"/>
</dbReference>
<dbReference type="Gene3D" id="1.10.3130.10">
    <property type="entry name" value="serine acetyltransferase, domain 1"/>
    <property type="match status" value="1"/>
</dbReference>
<keyword evidence="9 11" id="KW-0012">Acyltransferase</keyword>
<dbReference type="Pfam" id="PF00132">
    <property type="entry name" value="Hexapep"/>
    <property type="match status" value="1"/>
</dbReference>
<keyword evidence="8" id="KW-0198">Cysteine biosynthesis</keyword>
<dbReference type="SUPFAM" id="SSF51161">
    <property type="entry name" value="Trimeric LpxA-like enzymes"/>
    <property type="match status" value="1"/>
</dbReference>
<evidence type="ECO:0000256" key="4">
    <source>
        <dbReference type="ARBA" id="ARBA00018522"/>
    </source>
</evidence>
<organism evidence="12 13">
    <name type="scientific">Streptomyces polygonati</name>
    <dbReference type="NCBI Taxonomy" id="1617087"/>
    <lineage>
        <taxon>Bacteria</taxon>
        <taxon>Bacillati</taxon>
        <taxon>Actinomycetota</taxon>
        <taxon>Actinomycetes</taxon>
        <taxon>Kitasatosporales</taxon>
        <taxon>Streptomycetaceae</taxon>
        <taxon>Streptomyces</taxon>
    </lineage>
</organism>
<dbReference type="RefSeq" id="WP_386430559.1">
    <property type="nucleotide sequence ID" value="NZ_JBHSBB010000013.1"/>
</dbReference>
<dbReference type="InterPro" id="IPR001451">
    <property type="entry name" value="Hexapep"/>
</dbReference>
<dbReference type="NCBIfam" id="NF041874">
    <property type="entry name" value="EPS_EpsC"/>
    <property type="match status" value="1"/>
</dbReference>
<dbReference type="EMBL" id="JBHSBB010000013">
    <property type="protein sequence ID" value="MFC4033465.1"/>
    <property type="molecule type" value="Genomic_DNA"/>
</dbReference>
<keyword evidence="7" id="KW-0677">Repeat</keyword>
<gene>
    <name evidence="12" type="primary">epsC</name>
    <name evidence="12" type="ORF">ACFO3J_18545</name>
</gene>
<sequence length="202" mass="21714">MRRTIDRAREDLAMIVARDPSIRNRAEALLHPALPAMWTHRLAHALHTRGHRWFARIVSYLARAATGGIEIHPGARLGRRVFIDHGASVVIGETAVIGDDVTIFHQVTLGAVGWWRDDRREPGARRHPSVGNRVVIGANAIVLGPITVGDDALIGAGSLVLSDVPAGARVLAPAAQIVSPPSPEDREESAQVLRALASSGCW</sequence>
<accession>A0ABV8HN80</accession>
<keyword evidence="6 11" id="KW-0808">Transferase</keyword>
<dbReference type="InterPro" id="IPR011004">
    <property type="entry name" value="Trimer_LpxA-like_sf"/>
</dbReference>
<evidence type="ECO:0000256" key="3">
    <source>
        <dbReference type="ARBA" id="ARBA00013266"/>
    </source>
</evidence>
<evidence type="ECO:0000313" key="12">
    <source>
        <dbReference type="EMBL" id="MFC4033465.1"/>
    </source>
</evidence>
<dbReference type="PIRSF" id="PIRSF000441">
    <property type="entry name" value="CysE"/>
    <property type="match status" value="1"/>
</dbReference>
<evidence type="ECO:0000256" key="2">
    <source>
        <dbReference type="ARBA" id="ARBA00007274"/>
    </source>
</evidence>
<evidence type="ECO:0000256" key="5">
    <source>
        <dbReference type="ARBA" id="ARBA00022605"/>
    </source>
</evidence>
<evidence type="ECO:0000256" key="10">
    <source>
        <dbReference type="ARBA" id="ARBA00049486"/>
    </source>
</evidence>
<proteinExistence type="inferred from homology"/>
<dbReference type="InterPro" id="IPR018357">
    <property type="entry name" value="Hexapep_transf_CS"/>
</dbReference>
<dbReference type="InterPro" id="IPR005881">
    <property type="entry name" value="Ser_O-AcTrfase"/>
</dbReference>
<dbReference type="CDD" id="cd03354">
    <property type="entry name" value="LbH_SAT"/>
    <property type="match status" value="1"/>
</dbReference>
<evidence type="ECO:0000256" key="9">
    <source>
        <dbReference type="ARBA" id="ARBA00023315"/>
    </source>
</evidence>
<comment type="caution">
    <text evidence="12">The sequence shown here is derived from an EMBL/GenBank/DDBJ whole genome shotgun (WGS) entry which is preliminary data.</text>
</comment>
<dbReference type="InterPro" id="IPR045304">
    <property type="entry name" value="LbH_SAT"/>
</dbReference>
<dbReference type="EC" id="2.3.1.30" evidence="3 11"/>
<evidence type="ECO:0000256" key="1">
    <source>
        <dbReference type="ARBA" id="ARBA00004876"/>
    </source>
</evidence>
<dbReference type="InterPro" id="IPR042122">
    <property type="entry name" value="Ser_AcTrfase_N_sf"/>
</dbReference>
<dbReference type="Gene3D" id="2.160.10.10">
    <property type="entry name" value="Hexapeptide repeat proteins"/>
    <property type="match status" value="1"/>
</dbReference>
<keyword evidence="5" id="KW-0028">Amino-acid biosynthesis</keyword>
<protein>
    <recommendedName>
        <fullName evidence="4 11">Serine acetyltransferase</fullName>
        <ecNumber evidence="3 11">2.3.1.30</ecNumber>
    </recommendedName>
</protein>
<dbReference type="PROSITE" id="PS00101">
    <property type="entry name" value="HEXAPEP_TRANSFERASES"/>
    <property type="match status" value="1"/>
</dbReference>
<evidence type="ECO:0000313" key="13">
    <source>
        <dbReference type="Proteomes" id="UP001595765"/>
    </source>
</evidence>
<evidence type="ECO:0000256" key="8">
    <source>
        <dbReference type="ARBA" id="ARBA00023192"/>
    </source>
</evidence>
<comment type="similarity">
    <text evidence="2 11">Belongs to the transferase hexapeptide repeat family.</text>
</comment>
<dbReference type="Proteomes" id="UP001595765">
    <property type="component" value="Unassembled WGS sequence"/>
</dbReference>
<evidence type="ECO:0000256" key="7">
    <source>
        <dbReference type="ARBA" id="ARBA00022737"/>
    </source>
</evidence>
<name>A0ABV8HN80_9ACTN</name>